<dbReference type="InterPro" id="IPR036412">
    <property type="entry name" value="HAD-like_sf"/>
</dbReference>
<organism evidence="1 2">
    <name type="scientific">Candidatus Pseudobacter hemicellulosilyticus</name>
    <dbReference type="NCBI Taxonomy" id="3121375"/>
    <lineage>
        <taxon>Bacteria</taxon>
        <taxon>Pseudomonadati</taxon>
        <taxon>Bacteroidota</taxon>
        <taxon>Chitinophagia</taxon>
        <taxon>Chitinophagales</taxon>
        <taxon>Chitinophagaceae</taxon>
        <taxon>Pseudobacter</taxon>
    </lineage>
</organism>
<gene>
    <name evidence="1" type="ORF">P0Y53_20980</name>
</gene>
<dbReference type="NCBIfam" id="TIGR01549">
    <property type="entry name" value="HAD-SF-IA-v1"/>
    <property type="match status" value="1"/>
</dbReference>
<dbReference type="PANTHER" id="PTHR43481">
    <property type="entry name" value="FRUCTOSE-1-PHOSPHATE PHOSPHATASE"/>
    <property type="match status" value="1"/>
</dbReference>
<dbReference type="Pfam" id="PF00702">
    <property type="entry name" value="Hydrolase"/>
    <property type="match status" value="1"/>
</dbReference>
<dbReference type="Gene3D" id="1.10.150.240">
    <property type="entry name" value="Putative phosphatase, domain 2"/>
    <property type="match status" value="1"/>
</dbReference>
<name>A0AAJ6BEV4_9BACT</name>
<dbReference type="Gene3D" id="3.40.50.1000">
    <property type="entry name" value="HAD superfamily/HAD-like"/>
    <property type="match status" value="1"/>
</dbReference>
<dbReference type="GO" id="GO:0050308">
    <property type="term" value="F:sugar-phosphatase activity"/>
    <property type="evidence" value="ECO:0007669"/>
    <property type="project" value="TreeGrafter"/>
</dbReference>
<dbReference type="PANTHER" id="PTHR43481:SF4">
    <property type="entry name" value="GLYCEROL-1-PHOSPHATE PHOSPHOHYDROLASE 1-RELATED"/>
    <property type="match status" value="1"/>
</dbReference>
<reference evidence="1" key="1">
    <citation type="submission" date="2023-03" db="EMBL/GenBank/DDBJ databases">
        <title>Andean soil-derived lignocellulolytic bacterial consortium as a source of novel taxa and putative plastic-active enzymes.</title>
        <authorList>
            <person name="Diaz-Garcia L."/>
            <person name="Chuvochina M."/>
            <person name="Feuerriegel G."/>
            <person name="Bunk B."/>
            <person name="Sproer C."/>
            <person name="Streit W.R."/>
            <person name="Rodriguez L.M."/>
            <person name="Overmann J."/>
            <person name="Jimenez D.J."/>
        </authorList>
    </citation>
    <scope>NUCLEOTIDE SEQUENCE</scope>
    <source>
        <strain evidence="1">MAG 7</strain>
    </source>
</reference>
<keyword evidence="1" id="KW-0378">Hydrolase</keyword>
<proteinExistence type="predicted"/>
<protein>
    <submittedName>
        <fullName evidence="1">HAD-IA family hydrolase</fullName>
    </submittedName>
</protein>
<dbReference type="EMBL" id="CP119311">
    <property type="protein sequence ID" value="WEK34970.1"/>
    <property type="molecule type" value="Genomic_DNA"/>
</dbReference>
<dbReference type="AlphaFoldDB" id="A0AAJ6BEV4"/>
<dbReference type="InterPro" id="IPR023198">
    <property type="entry name" value="PGP-like_dom2"/>
</dbReference>
<accession>A0AAJ6BEV4</accession>
<evidence type="ECO:0000313" key="2">
    <source>
        <dbReference type="Proteomes" id="UP001220610"/>
    </source>
</evidence>
<evidence type="ECO:0000313" key="1">
    <source>
        <dbReference type="EMBL" id="WEK34970.1"/>
    </source>
</evidence>
<dbReference type="PROSITE" id="PS01228">
    <property type="entry name" value="COF_1"/>
    <property type="match status" value="1"/>
</dbReference>
<sequence length="232" mass="24940">MMTQPIDAVLLDMDGTILNSIAVAERIWGEWAGRHGLDVPSFIPTIHGMQAIETIRRLALPQVDPETEAATITQLELDDVDGIKAITGASEFLAALANYRWAIVTSAPRALALRRIRAAGLPEPPLLIAAEDVEQGKPAPDCFLLAAARLGTTADKCLVMEDSPAGIKAAERAGARLLVVTETHHQPMESTHPLISNYLELSLEQTADGATWIRRINAPTAIAYLLQPAASK</sequence>
<dbReference type="SFLD" id="SFLDG01129">
    <property type="entry name" value="C1.5:_HAD__Beta-PGM__Phosphata"/>
    <property type="match status" value="1"/>
</dbReference>
<dbReference type="NCBIfam" id="TIGR01509">
    <property type="entry name" value="HAD-SF-IA-v3"/>
    <property type="match status" value="1"/>
</dbReference>
<dbReference type="SFLD" id="SFLDS00003">
    <property type="entry name" value="Haloacid_Dehalogenase"/>
    <property type="match status" value="1"/>
</dbReference>
<dbReference type="InterPro" id="IPR051806">
    <property type="entry name" value="HAD-like_SPP"/>
</dbReference>
<dbReference type="SUPFAM" id="SSF56784">
    <property type="entry name" value="HAD-like"/>
    <property type="match status" value="1"/>
</dbReference>
<dbReference type="InterPro" id="IPR006439">
    <property type="entry name" value="HAD-SF_hydro_IA"/>
</dbReference>
<dbReference type="Proteomes" id="UP001220610">
    <property type="component" value="Chromosome"/>
</dbReference>
<dbReference type="InterPro" id="IPR023214">
    <property type="entry name" value="HAD_sf"/>
</dbReference>